<keyword evidence="13 16" id="KW-0324">Glycolysis</keyword>
<evidence type="ECO:0000256" key="3">
    <source>
        <dbReference type="ARBA" id="ARBA00004997"/>
    </source>
</evidence>
<proteinExistence type="inferred from homology"/>
<dbReference type="NCBIfam" id="NF004978">
    <property type="entry name" value="PRK06354.1"/>
    <property type="match status" value="1"/>
</dbReference>
<reference evidence="19 20" key="1">
    <citation type="journal article" date="2011" name="Mol. Biol. Evol.">
        <title>Unity in variety--the pan-genome of the Chlamydiae.</title>
        <authorList>
            <person name="Collingro A."/>
            <person name="Tischler P."/>
            <person name="Weinmaier T."/>
            <person name="Penz T."/>
            <person name="Heinz E."/>
            <person name="Brunham R.C."/>
            <person name="Read T.D."/>
            <person name="Bavoil P.M."/>
            <person name="Sachse K."/>
            <person name="Kahane S."/>
            <person name="Friedman M.G."/>
            <person name="Rattei T."/>
            <person name="Myers G.S."/>
            <person name="Horn M."/>
        </authorList>
    </citation>
    <scope>NUCLEOTIDE SEQUENCE [LARGE SCALE GENOMIC DNA]</scope>
    <source>
        <strain evidence="20">ATCC VR-1471 / Z</strain>
    </source>
</reference>
<comment type="pathway">
    <text evidence="3 16">Carbohydrate degradation; glycolysis; pyruvate from D-glyceraldehyde 3-phosphate: step 5/5.</text>
</comment>
<dbReference type="Gene3D" id="2.40.33.10">
    <property type="entry name" value="PK beta-barrel domain-like"/>
    <property type="match status" value="1"/>
</dbReference>
<dbReference type="GO" id="GO:0000287">
    <property type="term" value="F:magnesium ion binding"/>
    <property type="evidence" value="ECO:0007669"/>
    <property type="project" value="UniProtKB-UniRule"/>
</dbReference>
<dbReference type="Gene3D" id="3.40.1380.20">
    <property type="entry name" value="Pyruvate kinase, C-terminal domain"/>
    <property type="match status" value="1"/>
</dbReference>
<comment type="similarity">
    <text evidence="4 16">Belongs to the pyruvate kinase family.</text>
</comment>
<keyword evidence="11" id="KW-0067">ATP-binding</keyword>
<evidence type="ECO:0000256" key="6">
    <source>
        <dbReference type="ARBA" id="ARBA00018587"/>
    </source>
</evidence>
<comment type="cofactor">
    <cofactor evidence="2">
        <name>K(+)</name>
        <dbReference type="ChEBI" id="CHEBI:29103"/>
    </cofactor>
</comment>
<dbReference type="UniPathway" id="UPA00109">
    <property type="reaction ID" value="UER00188"/>
</dbReference>
<dbReference type="InterPro" id="IPR015813">
    <property type="entry name" value="Pyrv/PenolPyrv_kinase-like_dom"/>
</dbReference>
<protein>
    <recommendedName>
        <fullName evidence="6 15">Pyruvate kinase</fullName>
        <ecNumber evidence="5 15">2.7.1.40</ecNumber>
    </recommendedName>
</protein>
<evidence type="ECO:0000256" key="4">
    <source>
        <dbReference type="ARBA" id="ARBA00008663"/>
    </source>
</evidence>
<dbReference type="SUPFAM" id="SSF51621">
    <property type="entry name" value="Phosphoenolpyruvate/pyruvate domain"/>
    <property type="match status" value="1"/>
</dbReference>
<dbReference type="eggNOG" id="COG0469">
    <property type="taxonomic scope" value="Bacteria"/>
</dbReference>
<evidence type="ECO:0000256" key="11">
    <source>
        <dbReference type="ARBA" id="ARBA00022840"/>
    </source>
</evidence>
<dbReference type="GO" id="GO:0005524">
    <property type="term" value="F:ATP binding"/>
    <property type="evidence" value="ECO:0007669"/>
    <property type="project" value="UniProtKB-KW"/>
</dbReference>
<dbReference type="Proteomes" id="UP000000496">
    <property type="component" value="Chromosome gsn.131"/>
</dbReference>
<evidence type="ECO:0000256" key="13">
    <source>
        <dbReference type="ARBA" id="ARBA00023152"/>
    </source>
</evidence>
<evidence type="ECO:0000259" key="18">
    <source>
        <dbReference type="Pfam" id="PF02887"/>
    </source>
</evidence>
<dbReference type="InterPro" id="IPR040442">
    <property type="entry name" value="Pyrv_kinase-like_dom_sf"/>
</dbReference>
<evidence type="ECO:0000256" key="9">
    <source>
        <dbReference type="ARBA" id="ARBA00022741"/>
    </source>
</evidence>
<dbReference type="SUPFAM" id="SSF52009">
    <property type="entry name" value="Phosphohistidine domain"/>
    <property type="match status" value="1"/>
</dbReference>
<organism evidence="19 20">
    <name type="scientific">Simkania negevensis (strain ATCC VR-1471 / DSM 27360 / Z)</name>
    <dbReference type="NCBI Taxonomy" id="331113"/>
    <lineage>
        <taxon>Bacteria</taxon>
        <taxon>Pseudomonadati</taxon>
        <taxon>Chlamydiota</taxon>
        <taxon>Chlamydiia</taxon>
        <taxon>Parachlamydiales</taxon>
        <taxon>Simkaniaceae</taxon>
        <taxon>Simkania</taxon>
    </lineage>
</organism>
<dbReference type="InterPro" id="IPR015795">
    <property type="entry name" value="Pyrv_Knase_C"/>
</dbReference>
<evidence type="ECO:0000313" key="20">
    <source>
        <dbReference type="Proteomes" id="UP000000496"/>
    </source>
</evidence>
<keyword evidence="8" id="KW-0479">Metal-binding</keyword>
<dbReference type="GO" id="GO:0030955">
    <property type="term" value="F:potassium ion binding"/>
    <property type="evidence" value="ECO:0007669"/>
    <property type="project" value="UniProtKB-UniRule"/>
</dbReference>
<comment type="catalytic activity">
    <reaction evidence="16">
        <text>pyruvate + ATP = phosphoenolpyruvate + ADP + H(+)</text>
        <dbReference type="Rhea" id="RHEA:18157"/>
        <dbReference type="ChEBI" id="CHEBI:15361"/>
        <dbReference type="ChEBI" id="CHEBI:15378"/>
        <dbReference type="ChEBI" id="CHEBI:30616"/>
        <dbReference type="ChEBI" id="CHEBI:58702"/>
        <dbReference type="ChEBI" id="CHEBI:456216"/>
        <dbReference type="EC" id="2.7.1.40"/>
    </reaction>
</comment>
<dbReference type="InterPro" id="IPR015793">
    <property type="entry name" value="Pyrv_Knase_brl"/>
</dbReference>
<evidence type="ECO:0000313" key="19">
    <source>
        <dbReference type="EMBL" id="CCB88744.1"/>
    </source>
</evidence>
<dbReference type="NCBIfam" id="TIGR01064">
    <property type="entry name" value="pyruv_kin"/>
    <property type="match status" value="1"/>
</dbReference>
<keyword evidence="14 19" id="KW-0670">Pyruvate</keyword>
<dbReference type="InterPro" id="IPR036918">
    <property type="entry name" value="Pyrv_Knase_C_sf"/>
</dbReference>
<dbReference type="InterPro" id="IPR011037">
    <property type="entry name" value="Pyrv_Knase-like_insert_dom_sf"/>
</dbReference>
<dbReference type="STRING" id="331113.SNE_A08670"/>
<accession>F8L7L1</accession>
<dbReference type="Gene3D" id="3.50.30.10">
    <property type="entry name" value="Phosphohistidine domain"/>
    <property type="match status" value="1"/>
</dbReference>
<evidence type="ECO:0000256" key="7">
    <source>
        <dbReference type="ARBA" id="ARBA00022679"/>
    </source>
</evidence>
<evidence type="ECO:0000256" key="8">
    <source>
        <dbReference type="ARBA" id="ARBA00022723"/>
    </source>
</evidence>
<feature type="domain" description="Pyruvate kinase barrel" evidence="17">
    <location>
        <begin position="4"/>
        <end position="325"/>
    </location>
</feature>
<dbReference type="FunFam" id="3.20.20.60:FF:000025">
    <property type="entry name" value="Pyruvate kinase"/>
    <property type="match status" value="1"/>
</dbReference>
<dbReference type="InterPro" id="IPR015806">
    <property type="entry name" value="Pyrv_Knase_insert_dom_sf"/>
</dbReference>
<dbReference type="HOGENOM" id="CLU_015439_0_2_0"/>
<keyword evidence="20" id="KW-1185">Reference proteome</keyword>
<evidence type="ECO:0000256" key="15">
    <source>
        <dbReference type="NCBIfam" id="TIGR01064"/>
    </source>
</evidence>
<keyword evidence="9" id="KW-0547">Nucleotide-binding</keyword>
<dbReference type="GO" id="GO:0016301">
    <property type="term" value="F:kinase activity"/>
    <property type="evidence" value="ECO:0007669"/>
    <property type="project" value="UniProtKB-KW"/>
</dbReference>
<dbReference type="GO" id="GO:0004743">
    <property type="term" value="F:pyruvate kinase activity"/>
    <property type="evidence" value="ECO:0007669"/>
    <property type="project" value="UniProtKB-UniRule"/>
</dbReference>
<dbReference type="PRINTS" id="PR01050">
    <property type="entry name" value="PYRUVTKNASE"/>
</dbReference>
<dbReference type="Pfam" id="PF00224">
    <property type="entry name" value="PK"/>
    <property type="match status" value="1"/>
</dbReference>
<sequence length="602" mass="66421">MAMARTKIICTMGPAVSDYNKILELIDAGMNVARLNMSHGNHEQHREMIRMLKKARAEKGVPLAIMLDTKGPEIRVGKIKGDAIALNKKQTLKIMRGEIEGSDEGISFLPPTIVDDIPLHATVLFDDGYINSHVIEKTKKGIVVEIQNNGVLRSQKGVNIPHAALNLPAVTQQDIQDIIFGCEEEVDLLAASFIRNADHILEIKKLLTQHQKTPILVIAKIENALGVKNFDSILQAADGIMVARGDLGVELPITQVPKLQKMMIRKCYQSFKPVITATQMLESMIENLRPTRAEVSDVANAIYDSTSAVMLSGETAIGKYPVETVRLMRSTILATEKDFKYEEFFYNDVARRVFNDISSSVALAAVKTAYAGNGKALIALTTSGFTARVMARFRPKMPIIAITPKERTYHQLAFVWGITPVHASVENVKQGMAKASCFALQHKILHYGDLIVVTSGSPFGVSGTTNMMLVDNIGDVLVRGMIGEGRKVHGKVKVILSFDPEATYKIKDRLVVIPHCHEKYKHFLKGAAGIILQNHPDDCHSEQMGRLIAHDLKIPILLRADAACTILKDDQMVTLDPNKGLVFEGIVESEDEMLTQVCKIPH</sequence>
<evidence type="ECO:0000256" key="1">
    <source>
        <dbReference type="ARBA" id="ARBA00001946"/>
    </source>
</evidence>
<gene>
    <name evidence="19" type="primary">pyk</name>
    <name evidence="19" type="ordered locus">SNE_A08670</name>
</gene>
<dbReference type="KEGG" id="sng:SNE_A08670"/>
<comment type="cofactor">
    <cofactor evidence="1">
        <name>Mg(2+)</name>
        <dbReference type="ChEBI" id="CHEBI:18420"/>
    </cofactor>
</comment>
<dbReference type="SUPFAM" id="SSF52935">
    <property type="entry name" value="PK C-terminal domain-like"/>
    <property type="match status" value="1"/>
</dbReference>
<evidence type="ECO:0000256" key="16">
    <source>
        <dbReference type="RuleBase" id="RU000504"/>
    </source>
</evidence>
<keyword evidence="7 16" id="KW-0808">Transferase</keyword>
<dbReference type="Pfam" id="PF02887">
    <property type="entry name" value="PK_C"/>
    <property type="match status" value="1"/>
</dbReference>
<dbReference type="EMBL" id="FR872582">
    <property type="protein sequence ID" value="CCB88744.1"/>
    <property type="molecule type" value="Genomic_DNA"/>
</dbReference>
<feature type="domain" description="Pyruvate kinase C-terminal" evidence="18">
    <location>
        <begin position="360"/>
        <end position="470"/>
    </location>
</feature>
<evidence type="ECO:0000256" key="5">
    <source>
        <dbReference type="ARBA" id="ARBA00012142"/>
    </source>
</evidence>
<dbReference type="AlphaFoldDB" id="F8L7L1"/>
<name>F8L7L1_SIMNZ</name>
<evidence type="ECO:0000256" key="10">
    <source>
        <dbReference type="ARBA" id="ARBA00022777"/>
    </source>
</evidence>
<dbReference type="NCBIfam" id="NF004491">
    <property type="entry name" value="PRK05826.1"/>
    <property type="match status" value="1"/>
</dbReference>
<evidence type="ECO:0000256" key="2">
    <source>
        <dbReference type="ARBA" id="ARBA00001958"/>
    </source>
</evidence>
<evidence type="ECO:0000256" key="12">
    <source>
        <dbReference type="ARBA" id="ARBA00022842"/>
    </source>
</evidence>
<dbReference type="InterPro" id="IPR036637">
    <property type="entry name" value="Phosphohistidine_dom_sf"/>
</dbReference>
<evidence type="ECO:0000256" key="14">
    <source>
        <dbReference type="ARBA" id="ARBA00023317"/>
    </source>
</evidence>
<dbReference type="InterPro" id="IPR001697">
    <property type="entry name" value="Pyr_Knase"/>
</dbReference>
<dbReference type="OrthoDB" id="9812123at2"/>
<keyword evidence="12 16" id="KW-0460">Magnesium</keyword>
<keyword evidence="10 16" id="KW-0418">Kinase</keyword>
<dbReference type="Gene3D" id="3.20.20.60">
    <property type="entry name" value="Phosphoenolpyruvate-binding domains"/>
    <property type="match status" value="1"/>
</dbReference>
<dbReference type="EC" id="2.7.1.40" evidence="5 15"/>
<dbReference type="SUPFAM" id="SSF50800">
    <property type="entry name" value="PK beta-barrel domain-like"/>
    <property type="match status" value="1"/>
</dbReference>
<dbReference type="PANTHER" id="PTHR11817">
    <property type="entry name" value="PYRUVATE KINASE"/>
    <property type="match status" value="1"/>
</dbReference>
<dbReference type="RefSeq" id="WP_013943211.1">
    <property type="nucleotide sequence ID" value="NC_015713.1"/>
</dbReference>
<evidence type="ECO:0000259" key="17">
    <source>
        <dbReference type="Pfam" id="PF00224"/>
    </source>
</evidence>